<accession>A0A327SP17</accession>
<dbReference type="RefSeq" id="WP_111633774.1">
    <property type="nucleotide sequence ID" value="NZ_QLLR01000009.1"/>
</dbReference>
<dbReference type="InterPro" id="IPR003661">
    <property type="entry name" value="HisK_dim/P_dom"/>
</dbReference>
<name>A0A327SP17_9SPHI</name>
<proteinExistence type="predicted"/>
<gene>
    <name evidence="4" type="ORF">LY11_02255</name>
</gene>
<dbReference type="EMBL" id="QLLR01000009">
    <property type="protein sequence ID" value="RAJ31026.1"/>
    <property type="molecule type" value="Genomic_DNA"/>
</dbReference>
<dbReference type="SMART" id="SM00065">
    <property type="entry name" value="GAF"/>
    <property type="match status" value="1"/>
</dbReference>
<comment type="catalytic activity">
    <reaction evidence="1">
        <text>ATP + protein L-histidine = ADP + protein N-phospho-L-histidine.</text>
        <dbReference type="EC" id="2.7.13.3"/>
    </reaction>
</comment>
<dbReference type="InterPro" id="IPR036097">
    <property type="entry name" value="HisK_dim/P_sf"/>
</dbReference>
<dbReference type="Proteomes" id="UP000249754">
    <property type="component" value="Unassembled WGS sequence"/>
</dbReference>
<protein>
    <recommendedName>
        <fullName evidence="2">histidine kinase</fullName>
        <ecNumber evidence="2">2.7.13.3</ecNumber>
    </recommendedName>
</protein>
<dbReference type="Gene3D" id="3.30.450.20">
    <property type="entry name" value="PAS domain"/>
    <property type="match status" value="1"/>
</dbReference>
<comment type="caution">
    <text evidence="4">The sequence shown here is derived from an EMBL/GenBank/DDBJ whole genome shotgun (WGS) entry which is preliminary data.</text>
</comment>
<evidence type="ECO:0000313" key="4">
    <source>
        <dbReference type="EMBL" id="RAJ31026.1"/>
    </source>
</evidence>
<dbReference type="Pfam" id="PF01590">
    <property type="entry name" value="GAF"/>
    <property type="match status" value="1"/>
</dbReference>
<evidence type="ECO:0000259" key="3">
    <source>
        <dbReference type="SMART" id="SM00065"/>
    </source>
</evidence>
<reference evidence="4 5" key="1">
    <citation type="submission" date="2018-06" db="EMBL/GenBank/DDBJ databases">
        <title>Genomic Encyclopedia of Archaeal and Bacterial Type Strains, Phase II (KMG-II): from individual species to whole genera.</title>
        <authorList>
            <person name="Goeker M."/>
        </authorList>
    </citation>
    <scope>NUCLEOTIDE SEQUENCE [LARGE SCALE GENOMIC DNA]</scope>
    <source>
        <strain evidence="4 5">DSM 14825</strain>
    </source>
</reference>
<dbReference type="SUPFAM" id="SSF47384">
    <property type="entry name" value="Homodimeric domain of signal transducing histidine kinase"/>
    <property type="match status" value="1"/>
</dbReference>
<dbReference type="InterPro" id="IPR029016">
    <property type="entry name" value="GAF-like_dom_sf"/>
</dbReference>
<organism evidence="4 5">
    <name type="scientific">Pedobacter cryoconitis</name>
    <dbReference type="NCBI Taxonomy" id="188932"/>
    <lineage>
        <taxon>Bacteria</taxon>
        <taxon>Pseudomonadati</taxon>
        <taxon>Bacteroidota</taxon>
        <taxon>Sphingobacteriia</taxon>
        <taxon>Sphingobacteriales</taxon>
        <taxon>Sphingobacteriaceae</taxon>
        <taxon>Pedobacter</taxon>
    </lineage>
</organism>
<dbReference type="SUPFAM" id="SSF55781">
    <property type="entry name" value="GAF domain-like"/>
    <property type="match status" value="1"/>
</dbReference>
<evidence type="ECO:0000256" key="2">
    <source>
        <dbReference type="ARBA" id="ARBA00012438"/>
    </source>
</evidence>
<dbReference type="AlphaFoldDB" id="A0A327SP17"/>
<dbReference type="GO" id="GO:0000155">
    <property type="term" value="F:phosphorelay sensor kinase activity"/>
    <property type="evidence" value="ECO:0007669"/>
    <property type="project" value="InterPro"/>
</dbReference>
<dbReference type="EC" id="2.7.13.3" evidence="2"/>
<dbReference type="STRING" id="188932.AY601_1826"/>
<dbReference type="CDD" id="cd00082">
    <property type="entry name" value="HisKA"/>
    <property type="match status" value="1"/>
</dbReference>
<dbReference type="InterPro" id="IPR003018">
    <property type="entry name" value="GAF"/>
</dbReference>
<sequence length="368" mass="41870">MPYNELKRLEAVNRFLKVKVDKQEEFKEIAQLAADICDVPNALITLIGQDTEYILFNDRFVPNSGRDQSFCHFVVESKAIIIVPDAQLDANLKDYDAVTREAGIRFYAGAPLTTNDGQTLGSLCVFDRKPGQLTEIQTKMLQNLAKQVIQLLDFESNLHFLKEQYLNAKKLELKMNSFFESTTSNHLLLDRDLNIICCNKAVKLLIKKAYGVELNPGMNIMQFIDSNYMADFINNCGITLSGESIRLELLHNYGVFSSWFIDSYDPARNNDGEIIGISYNSIDISKRIASQQTALAQQRKLSRIAFIQSHEFRRPVATIKGMLNLMEMDGYDENYPLLKVIKNSVNEIDDSIIEIVNFTVKNTEKTGY</sequence>
<feature type="domain" description="GAF" evidence="3">
    <location>
        <begin position="21"/>
        <end position="162"/>
    </location>
</feature>
<dbReference type="PANTHER" id="PTHR43102:SF2">
    <property type="entry name" value="GAF DOMAIN-CONTAINING PROTEIN"/>
    <property type="match status" value="1"/>
</dbReference>
<dbReference type="OrthoDB" id="741455at2"/>
<dbReference type="Gene3D" id="3.30.450.40">
    <property type="match status" value="1"/>
</dbReference>
<evidence type="ECO:0000313" key="5">
    <source>
        <dbReference type="Proteomes" id="UP000249754"/>
    </source>
</evidence>
<dbReference type="PANTHER" id="PTHR43102">
    <property type="entry name" value="SLR1143 PROTEIN"/>
    <property type="match status" value="1"/>
</dbReference>
<evidence type="ECO:0000256" key="1">
    <source>
        <dbReference type="ARBA" id="ARBA00000085"/>
    </source>
</evidence>